<dbReference type="InterPro" id="IPR028098">
    <property type="entry name" value="Glyco_trans_4-like_N"/>
</dbReference>
<organism evidence="4 5">
    <name type="scientific">Ruminococcus flavefaciens</name>
    <dbReference type="NCBI Taxonomy" id="1265"/>
    <lineage>
        <taxon>Bacteria</taxon>
        <taxon>Bacillati</taxon>
        <taxon>Bacillota</taxon>
        <taxon>Clostridia</taxon>
        <taxon>Eubacteriales</taxon>
        <taxon>Oscillospiraceae</taxon>
        <taxon>Ruminococcus</taxon>
    </lineage>
</organism>
<dbReference type="OrthoDB" id="9802525at2"/>
<sequence length="383" mass="43290">MRITFDAVPICSDKITGIGWCEVGQTQALAENFPENRYEYSFFTSGDAERVKRVKKFAGKSIKLNTSGFSGYLYRAASTFLPVPYSFFFGRKSDITHFFNYIVPPFVRGKKVVTVHDMVYKAFPETVRGRTRFMLEMGLKRSMKRADIIVTDSEFSKSEIVKYFPQHEGKIRVVPCGVDLERFRPCETPERIPEVKKSLEIEGDYFLYLGTIEPRKNLERLITAYAAFAKKAGEKAPKLVLAGGKGWLDHGIYSRVEKLGLTDRVIFTKYVPSEDMNPLMCGALAFVFPSLYEGFGMPPLEAMACGVPVLASGEASLPEVTGDCAVICDAYDPKSIAGGLYRLWSDEALRRELSRKGIERAKGFTWKRSAEMLMEVYRELKNE</sequence>
<dbReference type="PANTHER" id="PTHR46401:SF2">
    <property type="entry name" value="GLYCOSYLTRANSFERASE WBBK-RELATED"/>
    <property type="match status" value="1"/>
</dbReference>
<dbReference type="Proteomes" id="UP000245720">
    <property type="component" value="Unassembled WGS sequence"/>
</dbReference>
<dbReference type="GO" id="GO:0009103">
    <property type="term" value="P:lipopolysaccharide biosynthetic process"/>
    <property type="evidence" value="ECO:0007669"/>
    <property type="project" value="TreeGrafter"/>
</dbReference>
<evidence type="ECO:0000256" key="1">
    <source>
        <dbReference type="ARBA" id="ARBA00022679"/>
    </source>
</evidence>
<evidence type="ECO:0000259" key="2">
    <source>
        <dbReference type="Pfam" id="PF00534"/>
    </source>
</evidence>
<dbReference type="STRING" id="1265.SAMN02910280_1586"/>
<proteinExistence type="predicted"/>
<dbReference type="FunFam" id="3.40.50.2000:FF:000119">
    <property type="entry name" value="Glycosyl transferase group 1"/>
    <property type="match status" value="1"/>
</dbReference>
<comment type="caution">
    <text evidence="4">The sequence shown here is derived from an EMBL/GenBank/DDBJ whole genome shotgun (WGS) entry which is preliminary data.</text>
</comment>
<dbReference type="SUPFAM" id="SSF53756">
    <property type="entry name" value="UDP-Glycosyltransferase/glycogen phosphorylase"/>
    <property type="match status" value="1"/>
</dbReference>
<dbReference type="GO" id="GO:0016757">
    <property type="term" value="F:glycosyltransferase activity"/>
    <property type="evidence" value="ECO:0007669"/>
    <property type="project" value="InterPro"/>
</dbReference>
<dbReference type="CDD" id="cd03809">
    <property type="entry name" value="GT4_MtfB-like"/>
    <property type="match status" value="1"/>
</dbReference>
<evidence type="ECO:0000259" key="3">
    <source>
        <dbReference type="Pfam" id="PF13439"/>
    </source>
</evidence>
<dbReference type="RefSeq" id="WP_109726071.1">
    <property type="nucleotide sequence ID" value="NZ_CACVSX010000002.1"/>
</dbReference>
<accession>A0A315Y1X5</accession>
<keyword evidence="1 4" id="KW-0808">Transferase</keyword>
<name>A0A315Y1X5_RUMFL</name>
<gene>
    <name evidence="4" type="ORF">IE37_01247</name>
</gene>
<reference evidence="4 5" key="1">
    <citation type="submission" date="2018-05" db="EMBL/GenBank/DDBJ databases">
        <title>The Hungate 1000. A catalogue of reference genomes from the rumen microbiome.</title>
        <authorList>
            <person name="Kelly W."/>
        </authorList>
    </citation>
    <scope>NUCLEOTIDE SEQUENCE [LARGE SCALE GENOMIC DNA]</scope>
    <source>
        <strain evidence="4 5">SAb67</strain>
    </source>
</reference>
<dbReference type="Gene3D" id="3.40.50.2000">
    <property type="entry name" value="Glycogen Phosphorylase B"/>
    <property type="match status" value="2"/>
</dbReference>
<protein>
    <submittedName>
        <fullName evidence="4">Glycosyltransferase involved in cell wall biosynthesis</fullName>
    </submittedName>
</protein>
<feature type="domain" description="Glycosyltransferase subfamily 4-like N-terminal" evidence="3">
    <location>
        <begin position="27"/>
        <end position="182"/>
    </location>
</feature>
<dbReference type="PANTHER" id="PTHR46401">
    <property type="entry name" value="GLYCOSYLTRANSFERASE WBBK-RELATED"/>
    <property type="match status" value="1"/>
</dbReference>
<dbReference type="EMBL" id="QGDI01000004">
    <property type="protein sequence ID" value="PWJ13443.1"/>
    <property type="molecule type" value="Genomic_DNA"/>
</dbReference>
<feature type="domain" description="Glycosyl transferase family 1" evidence="2">
    <location>
        <begin position="202"/>
        <end position="359"/>
    </location>
</feature>
<evidence type="ECO:0000313" key="5">
    <source>
        <dbReference type="Proteomes" id="UP000245720"/>
    </source>
</evidence>
<dbReference type="Pfam" id="PF13439">
    <property type="entry name" value="Glyco_transf_4"/>
    <property type="match status" value="1"/>
</dbReference>
<evidence type="ECO:0000313" key="4">
    <source>
        <dbReference type="EMBL" id="PWJ13443.1"/>
    </source>
</evidence>
<dbReference type="AlphaFoldDB" id="A0A315Y1X5"/>
<dbReference type="Pfam" id="PF00534">
    <property type="entry name" value="Glycos_transf_1"/>
    <property type="match status" value="1"/>
</dbReference>
<dbReference type="InterPro" id="IPR001296">
    <property type="entry name" value="Glyco_trans_1"/>
</dbReference>